<feature type="transmembrane region" description="Helical" evidence="9">
    <location>
        <begin position="50"/>
        <end position="71"/>
    </location>
</feature>
<comment type="caution">
    <text evidence="11">The sequence shown here is derived from an EMBL/GenBank/DDBJ whole genome shotgun (WGS) entry which is preliminary data.</text>
</comment>
<evidence type="ECO:0000256" key="2">
    <source>
        <dbReference type="ARBA" id="ARBA00022448"/>
    </source>
</evidence>
<dbReference type="EMBL" id="VOOR01000002">
    <property type="protein sequence ID" value="TXB69458.1"/>
    <property type="molecule type" value="Genomic_DNA"/>
</dbReference>
<dbReference type="InterPro" id="IPR007387">
    <property type="entry name" value="TRAP_DctQ"/>
</dbReference>
<feature type="domain" description="Tripartite ATP-independent periplasmic transporters DctQ component" evidence="10">
    <location>
        <begin position="30"/>
        <end position="163"/>
    </location>
</feature>
<keyword evidence="7 9" id="KW-0472">Membrane</keyword>
<dbReference type="RefSeq" id="WP_147165590.1">
    <property type="nucleotide sequence ID" value="NZ_VOOR01000002.1"/>
</dbReference>
<dbReference type="Proteomes" id="UP000321580">
    <property type="component" value="Unassembled WGS sequence"/>
</dbReference>
<protein>
    <submittedName>
        <fullName evidence="11">TRAP transporter small permease subunit</fullName>
    </submittedName>
</protein>
<evidence type="ECO:0000256" key="8">
    <source>
        <dbReference type="ARBA" id="ARBA00038436"/>
    </source>
</evidence>
<keyword evidence="2" id="KW-0813">Transport</keyword>
<dbReference type="AlphaFoldDB" id="A0A5C6S3P1"/>
<evidence type="ECO:0000256" key="7">
    <source>
        <dbReference type="ARBA" id="ARBA00023136"/>
    </source>
</evidence>
<keyword evidence="12" id="KW-1185">Reference proteome</keyword>
<keyword evidence="6 9" id="KW-1133">Transmembrane helix</keyword>
<dbReference type="InterPro" id="IPR055348">
    <property type="entry name" value="DctQ"/>
</dbReference>
<dbReference type="OrthoDB" id="9795655at2"/>
<feature type="transmembrane region" description="Helical" evidence="9">
    <location>
        <begin position="138"/>
        <end position="160"/>
    </location>
</feature>
<feature type="transmembrane region" description="Helical" evidence="9">
    <location>
        <begin position="92"/>
        <end position="118"/>
    </location>
</feature>
<evidence type="ECO:0000256" key="4">
    <source>
        <dbReference type="ARBA" id="ARBA00022519"/>
    </source>
</evidence>
<dbReference type="PANTHER" id="PTHR35011">
    <property type="entry name" value="2,3-DIKETO-L-GULONATE TRAP TRANSPORTER SMALL PERMEASE PROTEIN YIAM"/>
    <property type="match status" value="1"/>
</dbReference>
<comment type="similarity">
    <text evidence="8">Belongs to the TRAP transporter small permease family.</text>
</comment>
<evidence type="ECO:0000256" key="9">
    <source>
        <dbReference type="SAM" id="Phobius"/>
    </source>
</evidence>
<sequence length="181" mass="20396">MKEALARISKAIHYLNERVGRAVSWLTTALMLLVVYDVVARYFFSETQAWIMELEWHLFGLIFLFGAGYAFKHDKHVRVDLFYAKFSPKDKAWVNFTGGLLFLLPWAAVMGYTCYEFAVLSLKAGEGSPDPGGLPARYLIKFAMAAGMCLLFLQGLASIIDSWLVLRGYPGAQPEEALKRD</sequence>
<evidence type="ECO:0000256" key="5">
    <source>
        <dbReference type="ARBA" id="ARBA00022692"/>
    </source>
</evidence>
<evidence type="ECO:0000256" key="1">
    <source>
        <dbReference type="ARBA" id="ARBA00004429"/>
    </source>
</evidence>
<feature type="transmembrane region" description="Helical" evidence="9">
    <location>
        <begin position="22"/>
        <end position="44"/>
    </location>
</feature>
<accession>A0A5C6S3P1</accession>
<evidence type="ECO:0000313" key="12">
    <source>
        <dbReference type="Proteomes" id="UP000321580"/>
    </source>
</evidence>
<keyword evidence="4" id="KW-0997">Cell inner membrane</keyword>
<proteinExistence type="inferred from homology"/>
<keyword evidence="5 9" id="KW-0812">Transmembrane</keyword>
<dbReference type="GO" id="GO:0005886">
    <property type="term" value="C:plasma membrane"/>
    <property type="evidence" value="ECO:0007669"/>
    <property type="project" value="UniProtKB-SubCell"/>
</dbReference>
<gene>
    <name evidence="11" type="ORF">FRY97_01205</name>
</gene>
<comment type="subcellular location">
    <subcellularLocation>
        <location evidence="1">Cell inner membrane</location>
        <topology evidence="1">Multi-pass membrane protein</topology>
    </subcellularLocation>
</comment>
<organism evidence="11 12">
    <name type="scientific">Phaeodactylibacter luteus</name>
    <dbReference type="NCBI Taxonomy" id="1564516"/>
    <lineage>
        <taxon>Bacteria</taxon>
        <taxon>Pseudomonadati</taxon>
        <taxon>Bacteroidota</taxon>
        <taxon>Saprospiria</taxon>
        <taxon>Saprospirales</taxon>
        <taxon>Haliscomenobacteraceae</taxon>
        <taxon>Phaeodactylibacter</taxon>
    </lineage>
</organism>
<evidence type="ECO:0000256" key="3">
    <source>
        <dbReference type="ARBA" id="ARBA00022475"/>
    </source>
</evidence>
<name>A0A5C6S3P1_9BACT</name>
<dbReference type="PANTHER" id="PTHR35011:SF4">
    <property type="entry name" value="SLL1102 PROTEIN"/>
    <property type="match status" value="1"/>
</dbReference>
<evidence type="ECO:0000259" key="10">
    <source>
        <dbReference type="Pfam" id="PF04290"/>
    </source>
</evidence>
<evidence type="ECO:0000313" key="11">
    <source>
        <dbReference type="EMBL" id="TXB69458.1"/>
    </source>
</evidence>
<dbReference type="Pfam" id="PF04290">
    <property type="entry name" value="DctQ"/>
    <property type="match status" value="1"/>
</dbReference>
<reference evidence="11 12" key="1">
    <citation type="submission" date="2019-08" db="EMBL/GenBank/DDBJ databases">
        <title>Genome of Phaeodactylibacter luteus.</title>
        <authorList>
            <person name="Bowman J.P."/>
        </authorList>
    </citation>
    <scope>NUCLEOTIDE SEQUENCE [LARGE SCALE GENOMIC DNA]</scope>
    <source>
        <strain evidence="11 12">KCTC 42180</strain>
    </source>
</reference>
<evidence type="ECO:0000256" key="6">
    <source>
        <dbReference type="ARBA" id="ARBA00022989"/>
    </source>
</evidence>
<keyword evidence="3" id="KW-1003">Cell membrane</keyword>